<protein>
    <submittedName>
        <fullName evidence="2">GNAT family N-acetyltransferase</fullName>
    </submittedName>
</protein>
<dbReference type="InterPro" id="IPR016181">
    <property type="entry name" value="Acyl_CoA_acyltransferase"/>
</dbReference>
<dbReference type="SUPFAM" id="SSF55729">
    <property type="entry name" value="Acyl-CoA N-acyltransferases (Nat)"/>
    <property type="match status" value="1"/>
</dbReference>
<evidence type="ECO:0000313" key="2">
    <source>
        <dbReference type="EMBL" id="MBW7453752.1"/>
    </source>
</evidence>
<name>A0ABS7BYU0_9BACL</name>
<dbReference type="Pfam" id="PF00583">
    <property type="entry name" value="Acetyltransf_1"/>
    <property type="match status" value="1"/>
</dbReference>
<dbReference type="InterPro" id="IPR000182">
    <property type="entry name" value="GNAT_dom"/>
</dbReference>
<dbReference type="EMBL" id="JAHZIK010000111">
    <property type="protein sequence ID" value="MBW7453752.1"/>
    <property type="molecule type" value="Genomic_DNA"/>
</dbReference>
<comment type="caution">
    <text evidence="2">The sequence shown here is derived from an EMBL/GenBank/DDBJ whole genome shotgun (WGS) entry which is preliminary data.</text>
</comment>
<feature type="domain" description="N-acetyltransferase" evidence="1">
    <location>
        <begin position="5"/>
        <end position="170"/>
    </location>
</feature>
<dbReference type="Proteomes" id="UP001519887">
    <property type="component" value="Unassembled WGS sequence"/>
</dbReference>
<evidence type="ECO:0000259" key="1">
    <source>
        <dbReference type="PROSITE" id="PS51186"/>
    </source>
</evidence>
<dbReference type="PROSITE" id="PS51186">
    <property type="entry name" value="GNAT"/>
    <property type="match status" value="1"/>
</dbReference>
<sequence>MNTRIQIRQMKNEDIGMVFQTLEHHNIGKPMDYIKRCWEENKSGERITLVALYDQSFTGWLHLLSQSNYPYFADKGIPEINNLDVIPSQRRQGIGNALMDAIEQIAFDKYGIVGIGVGLYYDYGNAQRLYAKRGYIPDGRGMFYEGRQVEPGSFVRVGHDLALYLTKDRTI</sequence>
<reference evidence="2 3" key="1">
    <citation type="submission" date="2021-07" db="EMBL/GenBank/DDBJ databases">
        <title>Paenibacillus radiodurans sp. nov., isolated from the southeastern edge of Tengger Desert.</title>
        <authorList>
            <person name="Zhang G."/>
        </authorList>
    </citation>
    <scope>NUCLEOTIDE SEQUENCE [LARGE SCALE GENOMIC DNA]</scope>
    <source>
        <strain evidence="2 3">CCM 7311</strain>
    </source>
</reference>
<gene>
    <name evidence="2" type="ORF">K0U00_06840</name>
</gene>
<keyword evidence="3" id="KW-1185">Reference proteome</keyword>
<dbReference type="RefSeq" id="WP_210044307.1">
    <property type="nucleotide sequence ID" value="NZ_JBHLVU010000004.1"/>
</dbReference>
<proteinExistence type="predicted"/>
<evidence type="ECO:0000313" key="3">
    <source>
        <dbReference type="Proteomes" id="UP001519887"/>
    </source>
</evidence>
<organism evidence="2 3">
    <name type="scientific">Paenibacillus sepulcri</name>
    <dbReference type="NCBI Taxonomy" id="359917"/>
    <lineage>
        <taxon>Bacteria</taxon>
        <taxon>Bacillati</taxon>
        <taxon>Bacillota</taxon>
        <taxon>Bacilli</taxon>
        <taxon>Bacillales</taxon>
        <taxon>Paenibacillaceae</taxon>
        <taxon>Paenibacillus</taxon>
    </lineage>
</organism>
<accession>A0ABS7BYU0</accession>
<dbReference type="Gene3D" id="3.40.630.30">
    <property type="match status" value="1"/>
</dbReference>
<dbReference type="CDD" id="cd04301">
    <property type="entry name" value="NAT_SF"/>
    <property type="match status" value="1"/>
</dbReference>